<dbReference type="PANTHER" id="PTHR22953">
    <property type="entry name" value="ACID PHOSPHATASE RELATED"/>
    <property type="match status" value="1"/>
</dbReference>
<dbReference type="InterPro" id="IPR004843">
    <property type="entry name" value="Calcineurin-like_PHP"/>
</dbReference>
<dbReference type="Proteomes" id="UP000054498">
    <property type="component" value="Unassembled WGS sequence"/>
</dbReference>
<dbReference type="InterPro" id="IPR029052">
    <property type="entry name" value="Metallo-depent_PP-like"/>
</dbReference>
<dbReference type="GeneID" id="25730587"/>
<dbReference type="Pfam" id="PF00149">
    <property type="entry name" value="Metallophos"/>
    <property type="match status" value="1"/>
</dbReference>
<evidence type="ECO:0000256" key="2">
    <source>
        <dbReference type="SAM" id="SignalP"/>
    </source>
</evidence>
<reference evidence="4 5" key="1">
    <citation type="journal article" date="2013" name="BMC Genomics">
        <title>Reconstruction of the lipid metabolism for the microalga Monoraphidium neglectum from its genome sequence reveals characteristics suitable for biofuel production.</title>
        <authorList>
            <person name="Bogen C."/>
            <person name="Al-Dilaimi A."/>
            <person name="Albersmeier A."/>
            <person name="Wichmann J."/>
            <person name="Grundmann M."/>
            <person name="Rupp O."/>
            <person name="Lauersen K.J."/>
            <person name="Blifernez-Klassen O."/>
            <person name="Kalinowski J."/>
            <person name="Goesmann A."/>
            <person name="Mussgnug J.H."/>
            <person name="Kruse O."/>
        </authorList>
    </citation>
    <scope>NUCLEOTIDE SEQUENCE [LARGE SCALE GENOMIC DNA]</scope>
    <source>
        <strain evidence="4 5">SAG 48.87</strain>
    </source>
</reference>
<organism evidence="4 5">
    <name type="scientific">Monoraphidium neglectum</name>
    <dbReference type="NCBI Taxonomy" id="145388"/>
    <lineage>
        <taxon>Eukaryota</taxon>
        <taxon>Viridiplantae</taxon>
        <taxon>Chlorophyta</taxon>
        <taxon>core chlorophytes</taxon>
        <taxon>Chlorophyceae</taxon>
        <taxon>CS clade</taxon>
        <taxon>Sphaeropleales</taxon>
        <taxon>Selenastraceae</taxon>
        <taxon>Monoraphidium</taxon>
    </lineage>
</organism>
<dbReference type="EMBL" id="KK103874">
    <property type="protein sequence ID" value="KIY94809.1"/>
    <property type="molecule type" value="Genomic_DNA"/>
</dbReference>
<dbReference type="AlphaFoldDB" id="A0A0D2LT48"/>
<dbReference type="Gene3D" id="3.60.21.10">
    <property type="match status" value="1"/>
</dbReference>
<feature type="chain" id="PRO_5002258136" evidence="2">
    <location>
        <begin position="28"/>
        <end position="401"/>
    </location>
</feature>
<feature type="domain" description="Calcineurin-like phosphoesterase" evidence="3">
    <location>
        <begin position="32"/>
        <end position="223"/>
    </location>
</feature>
<dbReference type="PANTHER" id="PTHR22953:SF153">
    <property type="entry name" value="PURPLE ACID PHOSPHATASE"/>
    <property type="match status" value="1"/>
</dbReference>
<dbReference type="STRING" id="145388.A0A0D2LT48"/>
<sequence length="401" mass="43279">MDPSTRRRTGGVLQALLLLSLAAHCCALGGLRLAVVGDFGSKDAGELAVSNLTQGWDTPSKLDAVISLGDNAYFFGLASEIQERIPPYYGWAITTDTATNRFWPCPGNHDWGGLCNDPKGLDPYLAYFKALSSKPNPRVYEHIIGELHFFMLDSHCSEPLGVTVTSQQAAWLKAALAASTAPFKIVAFHHPPFSSFRGYQPNMDWPFAEWGADLVMAGHDHIYERLDNPRKVPGKDGFPYFVNGAGGQALYTFSNPQPASAFKYKSDFGAQLLTTKYRPFASGAYYDLDLAFYSAGGGLNGGTLQECYRITKLIGTGITPTTTYTAACPAVTAQSDYSLLTNKLAPAFAPSPLQKWRYFNAGKKALSVKSWTALAYDDSAWSVGASPLGYGAANDSAVPGL</sequence>
<protein>
    <submittedName>
        <fullName evidence="4">Alkaline phosphatase</fullName>
    </submittedName>
</protein>
<name>A0A0D2LT48_9CHLO</name>
<keyword evidence="5" id="KW-1185">Reference proteome</keyword>
<keyword evidence="1 2" id="KW-0732">Signal</keyword>
<gene>
    <name evidence="4" type="ORF">MNEG_13153</name>
</gene>
<accession>A0A0D2LT48</accession>
<dbReference type="RefSeq" id="XP_013893829.1">
    <property type="nucleotide sequence ID" value="XM_014038375.1"/>
</dbReference>
<dbReference type="InterPro" id="IPR039331">
    <property type="entry name" value="PAPs-like"/>
</dbReference>
<dbReference type="SUPFAM" id="SSF56300">
    <property type="entry name" value="Metallo-dependent phosphatases"/>
    <property type="match status" value="1"/>
</dbReference>
<dbReference type="OrthoDB" id="547181at2759"/>
<dbReference type="GO" id="GO:0003993">
    <property type="term" value="F:acid phosphatase activity"/>
    <property type="evidence" value="ECO:0007669"/>
    <property type="project" value="InterPro"/>
</dbReference>
<evidence type="ECO:0000259" key="3">
    <source>
        <dbReference type="Pfam" id="PF00149"/>
    </source>
</evidence>
<evidence type="ECO:0000256" key="1">
    <source>
        <dbReference type="ARBA" id="ARBA00022729"/>
    </source>
</evidence>
<evidence type="ECO:0000313" key="4">
    <source>
        <dbReference type="EMBL" id="KIY94809.1"/>
    </source>
</evidence>
<feature type="signal peptide" evidence="2">
    <location>
        <begin position="1"/>
        <end position="27"/>
    </location>
</feature>
<evidence type="ECO:0000313" key="5">
    <source>
        <dbReference type="Proteomes" id="UP000054498"/>
    </source>
</evidence>
<dbReference type="KEGG" id="mng:MNEG_13153"/>
<proteinExistence type="predicted"/>